<dbReference type="AlphaFoldDB" id="A0A562TQZ9"/>
<comment type="similarity">
    <text evidence="1">Belongs to the glycosyltransferase 2 family.</text>
</comment>
<dbReference type="EMBL" id="VLLI01000015">
    <property type="protein sequence ID" value="TWI95624.1"/>
    <property type="molecule type" value="Genomic_DNA"/>
</dbReference>
<keyword evidence="3 5" id="KW-0808">Transferase</keyword>
<evidence type="ECO:0000259" key="4">
    <source>
        <dbReference type="Pfam" id="PF00535"/>
    </source>
</evidence>
<evidence type="ECO:0000256" key="1">
    <source>
        <dbReference type="ARBA" id="ARBA00006739"/>
    </source>
</evidence>
<evidence type="ECO:0000256" key="2">
    <source>
        <dbReference type="ARBA" id="ARBA00022676"/>
    </source>
</evidence>
<dbReference type="SUPFAM" id="SSF53448">
    <property type="entry name" value="Nucleotide-diphospho-sugar transferases"/>
    <property type="match status" value="1"/>
</dbReference>
<dbReference type="RefSeq" id="WP_170227822.1">
    <property type="nucleotide sequence ID" value="NZ_VLLI01000015.1"/>
</dbReference>
<dbReference type="InterPro" id="IPR029044">
    <property type="entry name" value="Nucleotide-diphossugar_trans"/>
</dbReference>
<accession>A0A562TQZ9</accession>
<dbReference type="PANTHER" id="PTHR43179">
    <property type="entry name" value="RHAMNOSYLTRANSFERASE WBBL"/>
    <property type="match status" value="1"/>
</dbReference>
<dbReference type="Gene3D" id="3.90.550.10">
    <property type="entry name" value="Spore Coat Polysaccharide Biosynthesis Protein SpsA, Chain A"/>
    <property type="match status" value="1"/>
</dbReference>
<comment type="caution">
    <text evidence="5">The sequence shown here is derived from an EMBL/GenBank/DDBJ whole genome shotgun (WGS) entry which is preliminary data.</text>
</comment>
<proteinExistence type="inferred from homology"/>
<keyword evidence="2" id="KW-0328">Glycosyltransferase</keyword>
<organism evidence="5 6">
    <name type="scientific">Mucilaginibacter frigoritolerans</name>
    <dbReference type="NCBI Taxonomy" id="652788"/>
    <lineage>
        <taxon>Bacteria</taxon>
        <taxon>Pseudomonadati</taxon>
        <taxon>Bacteroidota</taxon>
        <taxon>Sphingobacteriia</taxon>
        <taxon>Sphingobacteriales</taxon>
        <taxon>Sphingobacteriaceae</taxon>
        <taxon>Mucilaginibacter</taxon>
    </lineage>
</organism>
<evidence type="ECO:0000256" key="3">
    <source>
        <dbReference type="ARBA" id="ARBA00022679"/>
    </source>
</evidence>
<keyword evidence="6" id="KW-1185">Reference proteome</keyword>
<dbReference type="PANTHER" id="PTHR43179:SF12">
    <property type="entry name" value="GALACTOFURANOSYLTRANSFERASE GLFT2"/>
    <property type="match status" value="1"/>
</dbReference>
<name>A0A562TQZ9_9SPHI</name>
<sequence>MEEDKSKLLAGCIILYNPTIAVAKNIESYLPFLDILYVIDNSESPDTDLEKKIELLGSRIKYIANYKNIGVASALNLGARLAFECNYRWLLTMDQDSRLSGELFFDLWSKYIDQNKETGLVAASYTTEYDRWQKNFSTQFNEIHFAVTSGNIINLKAWKKVGGYEDKLFIDEVDHDYCLKLRKNGYKILISKEILMEHMIGEVYEQGDNKLKRKGRFTLHNPIRYYYMSRNVLFLCSKYFFVDFKFVLARGYYLLKVLIKILLFYPDKKTYLSRFFEGVKDFGLSRYNQYGSAEKEAGIHG</sequence>
<dbReference type="GO" id="GO:0016757">
    <property type="term" value="F:glycosyltransferase activity"/>
    <property type="evidence" value="ECO:0007669"/>
    <property type="project" value="UniProtKB-KW"/>
</dbReference>
<feature type="domain" description="Glycosyltransferase 2-like" evidence="4">
    <location>
        <begin position="27"/>
        <end position="144"/>
    </location>
</feature>
<dbReference type="Pfam" id="PF00535">
    <property type="entry name" value="Glycos_transf_2"/>
    <property type="match status" value="1"/>
</dbReference>
<evidence type="ECO:0000313" key="6">
    <source>
        <dbReference type="Proteomes" id="UP000317010"/>
    </source>
</evidence>
<evidence type="ECO:0000313" key="5">
    <source>
        <dbReference type="EMBL" id="TWI95624.1"/>
    </source>
</evidence>
<protein>
    <submittedName>
        <fullName evidence="5">Rhamnosyltransferase</fullName>
    </submittedName>
</protein>
<dbReference type="InterPro" id="IPR001173">
    <property type="entry name" value="Glyco_trans_2-like"/>
</dbReference>
<reference evidence="5 6" key="1">
    <citation type="submission" date="2019-07" db="EMBL/GenBank/DDBJ databases">
        <title>Genomic Encyclopedia of Archaeal and Bacterial Type Strains, Phase II (KMG-II): from individual species to whole genera.</title>
        <authorList>
            <person name="Goeker M."/>
        </authorList>
    </citation>
    <scope>NUCLEOTIDE SEQUENCE [LARGE SCALE GENOMIC DNA]</scope>
    <source>
        <strain evidence="5 6">ATCC BAA-1854</strain>
    </source>
</reference>
<dbReference type="Proteomes" id="UP000317010">
    <property type="component" value="Unassembled WGS sequence"/>
</dbReference>
<gene>
    <name evidence="5" type="ORF">JN11_04364</name>
</gene>